<dbReference type="AlphaFoldDB" id="A0A150GBI5"/>
<evidence type="ECO:0000313" key="2">
    <source>
        <dbReference type="EMBL" id="KXZ47207.1"/>
    </source>
</evidence>
<dbReference type="Proteomes" id="UP000075714">
    <property type="component" value="Unassembled WGS sequence"/>
</dbReference>
<accession>A0A150GBI5</accession>
<organism evidence="2 3">
    <name type="scientific">Gonium pectorale</name>
    <name type="common">Green alga</name>
    <dbReference type="NCBI Taxonomy" id="33097"/>
    <lineage>
        <taxon>Eukaryota</taxon>
        <taxon>Viridiplantae</taxon>
        <taxon>Chlorophyta</taxon>
        <taxon>core chlorophytes</taxon>
        <taxon>Chlorophyceae</taxon>
        <taxon>CS clade</taxon>
        <taxon>Chlamydomonadales</taxon>
        <taxon>Volvocaceae</taxon>
        <taxon>Gonium</taxon>
    </lineage>
</organism>
<gene>
    <name evidence="2" type="ORF">GPECTOR_37g213</name>
</gene>
<evidence type="ECO:0000256" key="1">
    <source>
        <dbReference type="SAM" id="MobiDB-lite"/>
    </source>
</evidence>
<proteinExistence type="predicted"/>
<name>A0A150GBI5_GONPE</name>
<keyword evidence="3" id="KW-1185">Reference proteome</keyword>
<reference evidence="3" key="1">
    <citation type="journal article" date="2016" name="Nat. Commun.">
        <title>The Gonium pectorale genome demonstrates co-option of cell cycle regulation during the evolution of multicellularity.</title>
        <authorList>
            <person name="Hanschen E.R."/>
            <person name="Marriage T.N."/>
            <person name="Ferris P.J."/>
            <person name="Hamaji T."/>
            <person name="Toyoda A."/>
            <person name="Fujiyama A."/>
            <person name="Neme R."/>
            <person name="Noguchi H."/>
            <person name="Minakuchi Y."/>
            <person name="Suzuki M."/>
            <person name="Kawai-Toyooka H."/>
            <person name="Smith D.R."/>
            <person name="Sparks H."/>
            <person name="Anderson J."/>
            <person name="Bakaric R."/>
            <person name="Luria V."/>
            <person name="Karger A."/>
            <person name="Kirschner M.W."/>
            <person name="Durand P.M."/>
            <person name="Michod R.E."/>
            <person name="Nozaki H."/>
            <person name="Olson B.J."/>
        </authorList>
    </citation>
    <scope>NUCLEOTIDE SEQUENCE [LARGE SCALE GENOMIC DNA]</scope>
    <source>
        <strain evidence="3">NIES-2863</strain>
    </source>
</reference>
<dbReference type="STRING" id="33097.A0A150GBI5"/>
<feature type="compositionally biased region" description="Low complexity" evidence="1">
    <location>
        <begin position="233"/>
        <end position="245"/>
    </location>
</feature>
<sequence>MGGRSRNRYVDMLYNRDALAAEMGGACSVSAHALHTTGGLDSLALGVEEEPGGSEVEAGEEAEADHRTEVFKLTEVDLPDIPAAETETALRPVLAHGEEAADGGAAATYGYPDAATGLDAGAAAAAAAAAAADPWGGPRSPSCAALPPPPSLPLLPPVPSVRRPDTRAFRRALQDLRRSAPAYLMQRLRIPDPREALAAAASQTGAMVPPPGTVSPAAAQRRRRSRNGGAGGTRRTAWPSTRGSAAAGEAAASAAGLAAEDSCMSYESYMSAGSAGGGAGAGAGAGGLGGSGSGLGFASAPATLRWDQGQAAAGLYGGHVHYSYGTDAAGAEAVDPTGTFRSGDAAAASAAATSAAASAAAGAYCTTYGAGFNRYRRWSMFAIDPAAEHPDYWQASCLEFRV</sequence>
<dbReference type="EMBL" id="LSYV01000038">
    <property type="protein sequence ID" value="KXZ47207.1"/>
    <property type="molecule type" value="Genomic_DNA"/>
</dbReference>
<comment type="caution">
    <text evidence="2">The sequence shown here is derived from an EMBL/GenBank/DDBJ whole genome shotgun (WGS) entry which is preliminary data.</text>
</comment>
<evidence type="ECO:0000313" key="3">
    <source>
        <dbReference type="Proteomes" id="UP000075714"/>
    </source>
</evidence>
<protein>
    <submittedName>
        <fullName evidence="2">Uncharacterized protein</fullName>
    </submittedName>
</protein>
<feature type="region of interest" description="Disordered" evidence="1">
    <location>
        <begin position="197"/>
        <end position="245"/>
    </location>
</feature>